<dbReference type="GO" id="GO:0043138">
    <property type="term" value="F:3'-5' DNA helicase activity"/>
    <property type="evidence" value="ECO:0007669"/>
    <property type="project" value="TreeGrafter"/>
</dbReference>
<dbReference type="GO" id="GO:0000725">
    <property type="term" value="P:recombinational repair"/>
    <property type="evidence" value="ECO:0007669"/>
    <property type="project" value="TreeGrafter"/>
</dbReference>
<evidence type="ECO:0000256" key="4">
    <source>
        <dbReference type="ARBA" id="ARBA00022806"/>
    </source>
</evidence>
<proteinExistence type="predicted"/>
<dbReference type="GO" id="GO:0005524">
    <property type="term" value="F:ATP binding"/>
    <property type="evidence" value="ECO:0007669"/>
    <property type="project" value="UniProtKB-UniRule"/>
</dbReference>
<keyword evidence="2" id="KW-0227">DNA damage</keyword>
<evidence type="ECO:0000256" key="1">
    <source>
        <dbReference type="ARBA" id="ARBA00022741"/>
    </source>
</evidence>
<sequence length="650" mass="73772">MLLPVTPITDEEIQVIAQNSDLKPLDSERLDFLKNLGPVDVSACPGSGKTTLIIMKLLLLMEKWESTSQGICVLSHTNVAKNEVSTRLERTGINHNLNGKPHFVGTIHGFINQFITYQYLFSMGYPPQQINTNLAYEWRCKKISHQTRVYLEQHHIELKDIKIESINENSPFGDKLIDKKNAPGKHTLTYQEIAKVFWQSIRNGIITDDEILFFAKIALEICPEIIQSIRYRFPFVITDETQDCSSAQMELLNHLFDSGADKKSKSVIQRVGDPNQAIYSSSEKINFPNKDSITIANSHRLNGKIATIATSLAVSGIEGGLKGINDSNPQNPLHFILFDDQNIEKVLPTFADIVSSNIPPDVISNNKVAAIGDRIRGENEEKRPYSLRDYYPPFSADKQTRDFKHFYDYVVHAQLSIKESGMLSDGVEILADGFTRIISNDKFAIKTSARRKYQNLIQTLHDNKIDAGEIKNLFSRILLEKSTSKITYFDLLLNITKDIVLPGSNHDQEIEKIKNFYAIPKENIHRSPYPPTNVFQHNGVKIELSSIHAIKGETHAATLLLDTFNRMYFVKRIIPFLLGHKIPKRTTDKHKRAICGSFVAFTRPTHLLAVAAPESHLKENEISKLEERGWTIDTSLCEPWDEFGMESWLL</sequence>
<feature type="domain" description="UvrD-like helicase ATP-binding" evidence="9">
    <location>
        <begin position="22"/>
        <end position="315"/>
    </location>
</feature>
<dbReference type="InterPro" id="IPR013986">
    <property type="entry name" value="DExx_box_DNA_helicase_dom_sf"/>
</dbReference>
<evidence type="ECO:0000256" key="7">
    <source>
        <dbReference type="ARBA" id="ARBA00023204"/>
    </source>
</evidence>
<evidence type="ECO:0000256" key="6">
    <source>
        <dbReference type="ARBA" id="ARBA00023125"/>
    </source>
</evidence>
<feature type="binding site" evidence="8">
    <location>
        <begin position="43"/>
        <end position="50"/>
    </location>
    <ligand>
        <name>ATP</name>
        <dbReference type="ChEBI" id="CHEBI:30616"/>
    </ligand>
</feature>
<evidence type="ECO:0000256" key="2">
    <source>
        <dbReference type="ARBA" id="ARBA00022763"/>
    </source>
</evidence>
<evidence type="ECO:0000256" key="5">
    <source>
        <dbReference type="ARBA" id="ARBA00022840"/>
    </source>
</evidence>
<comment type="caution">
    <text evidence="10">The sequence shown here is derived from an EMBL/GenBank/DDBJ whole genome shotgun (WGS) entry which is preliminary data.</text>
</comment>
<dbReference type="SUPFAM" id="SSF52540">
    <property type="entry name" value="P-loop containing nucleoside triphosphate hydrolases"/>
    <property type="match status" value="1"/>
</dbReference>
<evidence type="ECO:0000259" key="9">
    <source>
        <dbReference type="PROSITE" id="PS51198"/>
    </source>
</evidence>
<reference evidence="10 11" key="1">
    <citation type="submission" date="2018-06" db="EMBL/GenBank/DDBJ databases">
        <authorList>
            <consortium name="Pathogen Informatics"/>
            <person name="Doyle S."/>
        </authorList>
    </citation>
    <scope>NUCLEOTIDE SEQUENCE [LARGE SCALE GENOMIC DNA]</scope>
    <source>
        <strain evidence="10 11">NCTC10254</strain>
    </source>
</reference>
<protein>
    <submittedName>
        <fullName evidence="10">Putative ATP-dependent DNA helicase II</fullName>
        <ecNumber evidence="10">3.6.4.12</ecNumber>
    </submittedName>
</protein>
<dbReference type="Pfam" id="PF00580">
    <property type="entry name" value="UvrD-helicase"/>
    <property type="match status" value="1"/>
</dbReference>
<accession>A0A6G9D6Y2</accession>
<dbReference type="GO" id="GO:0016787">
    <property type="term" value="F:hydrolase activity"/>
    <property type="evidence" value="ECO:0007669"/>
    <property type="project" value="UniProtKB-UniRule"/>
</dbReference>
<dbReference type="RefSeq" id="WP_005526375.1">
    <property type="nucleotide sequence ID" value="NZ_CAUOYC010000009.1"/>
</dbReference>
<keyword evidence="5 8" id="KW-0067">ATP-binding</keyword>
<dbReference type="PANTHER" id="PTHR11070:SF2">
    <property type="entry name" value="ATP-DEPENDENT DNA HELICASE SRS2"/>
    <property type="match status" value="1"/>
</dbReference>
<dbReference type="Gene3D" id="1.10.10.160">
    <property type="match status" value="1"/>
</dbReference>
<keyword evidence="7" id="KW-0234">DNA repair</keyword>
<dbReference type="Gene3D" id="3.40.50.300">
    <property type="entry name" value="P-loop containing nucleotide triphosphate hydrolases"/>
    <property type="match status" value="1"/>
</dbReference>
<evidence type="ECO:0000313" key="11">
    <source>
        <dbReference type="Proteomes" id="UP000249886"/>
    </source>
</evidence>
<dbReference type="PROSITE" id="PS51198">
    <property type="entry name" value="UVRD_HELICASE_ATP_BIND"/>
    <property type="match status" value="1"/>
</dbReference>
<dbReference type="InterPro" id="IPR027417">
    <property type="entry name" value="P-loop_NTPase"/>
</dbReference>
<organism evidence="10 11">
    <name type="scientific">Corynebacterium matruchotii</name>
    <dbReference type="NCBI Taxonomy" id="43768"/>
    <lineage>
        <taxon>Bacteria</taxon>
        <taxon>Bacillati</taxon>
        <taxon>Actinomycetota</taxon>
        <taxon>Actinomycetes</taxon>
        <taxon>Mycobacteriales</taxon>
        <taxon>Corynebacteriaceae</taxon>
        <taxon>Corynebacterium</taxon>
    </lineage>
</organism>
<dbReference type="EC" id="3.6.4.12" evidence="10"/>
<evidence type="ECO:0000256" key="3">
    <source>
        <dbReference type="ARBA" id="ARBA00022801"/>
    </source>
</evidence>
<gene>
    <name evidence="10" type="primary">pcrA_2</name>
    <name evidence="10" type="ORF">NCTC10254_02541</name>
</gene>
<dbReference type="AlphaFoldDB" id="A0A6G9D6Y2"/>
<keyword evidence="3 8" id="KW-0378">Hydrolase</keyword>
<name>A0A6G9D6Y2_9CORY</name>
<dbReference type="GeneID" id="84574516"/>
<dbReference type="EMBL" id="UARK01000035">
    <property type="protein sequence ID" value="SPW33998.1"/>
    <property type="molecule type" value="Genomic_DNA"/>
</dbReference>
<evidence type="ECO:0000313" key="10">
    <source>
        <dbReference type="EMBL" id="SPW33998.1"/>
    </source>
</evidence>
<dbReference type="InterPro" id="IPR014016">
    <property type="entry name" value="UvrD-like_ATP-bd"/>
</dbReference>
<dbReference type="InterPro" id="IPR000212">
    <property type="entry name" value="DNA_helicase_UvrD/REP"/>
</dbReference>
<dbReference type="GO" id="GO:0003677">
    <property type="term" value="F:DNA binding"/>
    <property type="evidence" value="ECO:0007669"/>
    <property type="project" value="UniProtKB-KW"/>
</dbReference>
<keyword evidence="6" id="KW-0238">DNA-binding</keyword>
<keyword evidence="1 8" id="KW-0547">Nucleotide-binding</keyword>
<dbReference type="PANTHER" id="PTHR11070">
    <property type="entry name" value="UVRD / RECB / PCRA DNA HELICASE FAMILY MEMBER"/>
    <property type="match status" value="1"/>
</dbReference>
<keyword evidence="4 8" id="KW-0347">Helicase</keyword>
<evidence type="ECO:0000256" key="8">
    <source>
        <dbReference type="PROSITE-ProRule" id="PRU00560"/>
    </source>
</evidence>
<dbReference type="Proteomes" id="UP000249886">
    <property type="component" value="Unassembled WGS sequence"/>
</dbReference>